<organism evidence="2 3">
    <name type="scientific">Erinaceus europaeus</name>
    <name type="common">Western European hedgehog</name>
    <dbReference type="NCBI Taxonomy" id="9365"/>
    <lineage>
        <taxon>Eukaryota</taxon>
        <taxon>Metazoa</taxon>
        <taxon>Chordata</taxon>
        <taxon>Craniata</taxon>
        <taxon>Vertebrata</taxon>
        <taxon>Euteleostomi</taxon>
        <taxon>Mammalia</taxon>
        <taxon>Eutheria</taxon>
        <taxon>Laurasiatheria</taxon>
        <taxon>Eulipotyphla</taxon>
        <taxon>Erinaceidae</taxon>
        <taxon>Erinaceinae</taxon>
        <taxon>Erinaceus</taxon>
    </lineage>
</organism>
<accession>A0ABM3YEZ2</accession>
<dbReference type="GeneID" id="132541951"/>
<feature type="compositionally biased region" description="Basic and acidic residues" evidence="1">
    <location>
        <begin position="96"/>
        <end position="105"/>
    </location>
</feature>
<sequence length="169" mass="18098">MAAPPRAVEGGASPPPLPPALSPPGARRRHPDAGLPASFAPPQRRPRRRSSGRLGPEASQGRGRRAATRGGSAPGPRAFPAIPEPGCVQSPGLLQPREDAGERAPKATLRRPAPDQAQCFCRNQPPPGERCGQNCLKIFIRDRLYARAPPRGQQPPWLLVTTESCFHSH</sequence>
<dbReference type="Proteomes" id="UP001652624">
    <property type="component" value="Chromosome 12"/>
</dbReference>
<gene>
    <name evidence="3" type="primary">LOC132541951</name>
</gene>
<proteinExistence type="predicted"/>
<evidence type="ECO:0000313" key="3">
    <source>
        <dbReference type="RefSeq" id="XP_060059640.1"/>
    </source>
</evidence>
<dbReference type="RefSeq" id="XP_060059640.1">
    <property type="nucleotide sequence ID" value="XM_060203657.1"/>
</dbReference>
<name>A0ABM3YEZ2_ERIEU</name>
<feature type="compositionally biased region" description="Low complexity" evidence="1">
    <location>
        <begin position="52"/>
        <end position="61"/>
    </location>
</feature>
<feature type="region of interest" description="Disordered" evidence="1">
    <location>
        <begin position="1"/>
        <end position="124"/>
    </location>
</feature>
<reference evidence="3" key="1">
    <citation type="submission" date="2025-08" db="UniProtKB">
        <authorList>
            <consortium name="RefSeq"/>
        </authorList>
    </citation>
    <scope>IDENTIFICATION</scope>
</reference>
<feature type="compositionally biased region" description="Low complexity" evidence="1">
    <location>
        <begin position="68"/>
        <end position="78"/>
    </location>
</feature>
<protein>
    <submittedName>
        <fullName evidence="3">Laminin subunit beta-1 variant-like isoform X1</fullName>
    </submittedName>
</protein>
<evidence type="ECO:0000256" key="1">
    <source>
        <dbReference type="SAM" id="MobiDB-lite"/>
    </source>
</evidence>
<feature type="compositionally biased region" description="Pro residues" evidence="1">
    <location>
        <begin position="13"/>
        <end position="22"/>
    </location>
</feature>
<evidence type="ECO:0000313" key="2">
    <source>
        <dbReference type="Proteomes" id="UP001652624"/>
    </source>
</evidence>
<keyword evidence="2" id="KW-1185">Reference proteome</keyword>